<dbReference type="OrthoDB" id="4062651at2759"/>
<evidence type="ECO:0000313" key="6">
    <source>
        <dbReference type="Proteomes" id="UP000242715"/>
    </source>
</evidence>
<accession>A0A2Z6LPN7</accession>
<dbReference type="Gene3D" id="3.30.200.20">
    <property type="entry name" value="Phosphorylase Kinase, domain 1"/>
    <property type="match status" value="1"/>
</dbReference>
<dbReference type="AlphaFoldDB" id="A0A2Z6LPN7"/>
<feature type="compositionally biased region" description="Basic and acidic residues" evidence="4">
    <location>
        <begin position="37"/>
        <end position="46"/>
    </location>
</feature>
<feature type="compositionally biased region" description="Basic residues" evidence="4">
    <location>
        <begin position="215"/>
        <end position="236"/>
    </location>
</feature>
<evidence type="ECO:0008006" key="7">
    <source>
        <dbReference type="Google" id="ProtNLM"/>
    </source>
</evidence>
<evidence type="ECO:0000256" key="1">
    <source>
        <dbReference type="ARBA" id="ARBA00004370"/>
    </source>
</evidence>
<gene>
    <name evidence="5" type="ORF">TSUD_33350</name>
</gene>
<keyword evidence="2" id="KW-0808">Transferase</keyword>
<protein>
    <recommendedName>
        <fullName evidence="7">Protein kinase domain-containing protein</fullName>
    </recommendedName>
</protein>
<dbReference type="PANTHER" id="PTHR47985">
    <property type="entry name" value="OS07G0668900 PROTEIN"/>
    <property type="match status" value="1"/>
</dbReference>
<proteinExistence type="predicted"/>
<keyword evidence="6" id="KW-1185">Reference proteome</keyword>
<organism evidence="5 6">
    <name type="scientific">Trifolium subterraneum</name>
    <name type="common">Subterranean clover</name>
    <dbReference type="NCBI Taxonomy" id="3900"/>
    <lineage>
        <taxon>Eukaryota</taxon>
        <taxon>Viridiplantae</taxon>
        <taxon>Streptophyta</taxon>
        <taxon>Embryophyta</taxon>
        <taxon>Tracheophyta</taxon>
        <taxon>Spermatophyta</taxon>
        <taxon>Magnoliopsida</taxon>
        <taxon>eudicotyledons</taxon>
        <taxon>Gunneridae</taxon>
        <taxon>Pentapetalae</taxon>
        <taxon>rosids</taxon>
        <taxon>fabids</taxon>
        <taxon>Fabales</taxon>
        <taxon>Fabaceae</taxon>
        <taxon>Papilionoideae</taxon>
        <taxon>50 kb inversion clade</taxon>
        <taxon>NPAAA clade</taxon>
        <taxon>Hologalegina</taxon>
        <taxon>IRL clade</taxon>
        <taxon>Trifolieae</taxon>
        <taxon>Trifolium</taxon>
    </lineage>
</organism>
<dbReference type="InterPro" id="IPR011009">
    <property type="entry name" value="Kinase-like_dom_sf"/>
</dbReference>
<dbReference type="PANTHER" id="PTHR47985:SF32">
    <property type="entry name" value="RECEPTOR-LIKE KINASE LIP2"/>
    <property type="match status" value="1"/>
</dbReference>
<keyword evidence="2" id="KW-0418">Kinase</keyword>
<feature type="compositionally biased region" description="Low complexity" evidence="4">
    <location>
        <begin position="318"/>
        <end position="347"/>
    </location>
</feature>
<keyword evidence="3" id="KW-0472">Membrane</keyword>
<dbReference type="GO" id="GO:0004674">
    <property type="term" value="F:protein serine/threonine kinase activity"/>
    <property type="evidence" value="ECO:0007669"/>
    <property type="project" value="UniProtKB-KW"/>
</dbReference>
<dbReference type="EMBL" id="DF973216">
    <property type="protein sequence ID" value="GAU20599.1"/>
    <property type="molecule type" value="Genomic_DNA"/>
</dbReference>
<evidence type="ECO:0000256" key="2">
    <source>
        <dbReference type="ARBA" id="ARBA00022527"/>
    </source>
</evidence>
<dbReference type="Proteomes" id="UP000242715">
    <property type="component" value="Unassembled WGS sequence"/>
</dbReference>
<name>A0A2Z6LPN7_TRISU</name>
<evidence type="ECO:0000256" key="4">
    <source>
        <dbReference type="SAM" id="MobiDB-lite"/>
    </source>
</evidence>
<keyword evidence="2" id="KW-0723">Serine/threonine-protein kinase</keyword>
<evidence type="ECO:0000313" key="5">
    <source>
        <dbReference type="EMBL" id="GAU20599.1"/>
    </source>
</evidence>
<sequence>MNCFPCCGPQKNKKSDSMKEDDDSPTQQEINSAAKAPDMKKQRGDEQIQGDPNNINAHNYTFRELATATKNFRQECLLGEGGFGRVYKGVIPATGQAQPLFRDPKKYPEMADPLLNKHFPEKDLNQAVAIVAMCLQEEPEARPYISDVVTALSFLSTVPAQPIPPPLRPAATSVSKHSVATESEYDSETGSESEGETSDDTASSKSKENDVSSQSKKRVSSKKASRKSSTRSRSKTSSKDSADESASSSGKSSKKWQSFVGNISQKTNKSIRSSIKELSQKSSRKSSSKEKGQKSSRKSSRRGLSSKSSARVSEDESAISSHRTASSSQYTISDRSSSRGSGSVCSDINGSRRIEQNSE</sequence>
<comment type="subcellular location">
    <subcellularLocation>
        <location evidence="1">Membrane</location>
    </subcellularLocation>
</comment>
<evidence type="ECO:0000256" key="3">
    <source>
        <dbReference type="ARBA" id="ARBA00023136"/>
    </source>
</evidence>
<reference evidence="6" key="1">
    <citation type="journal article" date="2017" name="Front. Plant Sci.">
        <title>Climate Clever Clovers: New Paradigm to Reduce the Environmental Footprint of Ruminants by Breeding Low Methanogenic Forages Utilizing Haplotype Variation.</title>
        <authorList>
            <person name="Kaur P."/>
            <person name="Appels R."/>
            <person name="Bayer P.E."/>
            <person name="Keeble-Gagnere G."/>
            <person name="Wang J."/>
            <person name="Hirakawa H."/>
            <person name="Shirasawa K."/>
            <person name="Vercoe P."/>
            <person name="Stefanova K."/>
            <person name="Durmic Z."/>
            <person name="Nichols P."/>
            <person name="Revell C."/>
            <person name="Isobe S.N."/>
            <person name="Edwards D."/>
            <person name="Erskine W."/>
        </authorList>
    </citation>
    <scope>NUCLEOTIDE SEQUENCE [LARGE SCALE GENOMIC DNA]</scope>
    <source>
        <strain evidence="6">cv. Daliak</strain>
    </source>
</reference>
<feature type="region of interest" description="Disordered" evidence="4">
    <location>
        <begin position="160"/>
        <end position="359"/>
    </location>
</feature>
<feature type="compositionally biased region" description="Basic and acidic residues" evidence="4">
    <location>
        <begin position="350"/>
        <end position="359"/>
    </location>
</feature>
<dbReference type="SUPFAM" id="SSF56112">
    <property type="entry name" value="Protein kinase-like (PK-like)"/>
    <property type="match status" value="1"/>
</dbReference>
<dbReference type="GO" id="GO:0016020">
    <property type="term" value="C:membrane"/>
    <property type="evidence" value="ECO:0007669"/>
    <property type="project" value="UniProtKB-SubCell"/>
</dbReference>
<feature type="compositionally biased region" description="Polar residues" evidence="4">
    <location>
        <begin position="259"/>
        <end position="273"/>
    </location>
</feature>
<feature type="compositionally biased region" description="Acidic residues" evidence="4">
    <location>
        <begin position="183"/>
        <end position="199"/>
    </location>
</feature>
<feature type="region of interest" description="Disordered" evidence="4">
    <location>
        <begin position="1"/>
        <end position="56"/>
    </location>
</feature>